<dbReference type="STRING" id="1033802.SSPSH_000474"/>
<sequence length="104" mass="11070">MARRSSSRTRSILVFVVIQGAILLFAIAPVAVAITAGQLGATLGCTVDESGPHPCELWGMDIGNALYSAGVFGWLTLATMPVAAGLWLAHIVYVLVRLMRTRTE</sequence>
<reference evidence="2 3" key="1">
    <citation type="journal article" date="2011" name="J. Bacteriol.">
        <title>Genome sequence of Salinisphaera shabanensis, a gammaproteobacterium from the harsh, variable environment of the brine-seawater interface of the Shaban Deep in the Red Sea.</title>
        <authorList>
            <person name="Antunes A."/>
            <person name="Alam I."/>
            <person name="Bajic V.B."/>
            <person name="Stingl U."/>
        </authorList>
    </citation>
    <scope>NUCLEOTIDE SEQUENCE [LARGE SCALE GENOMIC DNA]</scope>
    <source>
        <strain evidence="2 3">E1L3A</strain>
    </source>
</reference>
<keyword evidence="1" id="KW-0472">Membrane</keyword>
<dbReference type="OrthoDB" id="5948392at2"/>
<keyword evidence="1" id="KW-1133">Transmembrane helix</keyword>
<name>F7QAR2_9GAMM</name>
<organism evidence="2 3">
    <name type="scientific">Salinisphaera shabanensis E1L3A</name>
    <dbReference type="NCBI Taxonomy" id="1033802"/>
    <lineage>
        <taxon>Bacteria</taxon>
        <taxon>Pseudomonadati</taxon>
        <taxon>Pseudomonadota</taxon>
        <taxon>Gammaproteobacteria</taxon>
        <taxon>Salinisphaerales</taxon>
        <taxon>Salinisphaeraceae</taxon>
        <taxon>Salinisphaera</taxon>
    </lineage>
</organism>
<evidence type="ECO:0000313" key="3">
    <source>
        <dbReference type="Proteomes" id="UP000006242"/>
    </source>
</evidence>
<comment type="caution">
    <text evidence="2">The sequence shown here is derived from an EMBL/GenBank/DDBJ whole genome shotgun (WGS) entry which is preliminary data.</text>
</comment>
<gene>
    <name evidence="2" type="ORF">SSPSH_000474</name>
</gene>
<dbReference type="RefSeq" id="WP_006914234.1">
    <property type="nucleotide sequence ID" value="NZ_AFNV02000003.1"/>
</dbReference>
<dbReference type="EMBL" id="AFNV02000003">
    <property type="protein sequence ID" value="ERJ20364.1"/>
    <property type="molecule type" value="Genomic_DNA"/>
</dbReference>
<keyword evidence="1" id="KW-0812">Transmembrane</keyword>
<accession>F7QAR2</accession>
<dbReference type="Proteomes" id="UP000006242">
    <property type="component" value="Unassembled WGS sequence"/>
</dbReference>
<keyword evidence="3" id="KW-1185">Reference proteome</keyword>
<dbReference type="AlphaFoldDB" id="F7QAR2"/>
<proteinExistence type="predicted"/>
<reference evidence="2 3" key="2">
    <citation type="journal article" date="2013" name="PLoS ONE">
        <title>INDIGO - INtegrated Data Warehouse of MIcrobial GenOmes with Examples from the Red Sea Extremophiles.</title>
        <authorList>
            <person name="Alam I."/>
            <person name="Antunes A."/>
            <person name="Kamau A.A."/>
            <person name="Ba Alawi W."/>
            <person name="Kalkatawi M."/>
            <person name="Stingl U."/>
            <person name="Bajic V.B."/>
        </authorList>
    </citation>
    <scope>NUCLEOTIDE SEQUENCE [LARGE SCALE GENOMIC DNA]</scope>
    <source>
        <strain evidence="2 3">E1L3A</strain>
    </source>
</reference>
<evidence type="ECO:0000256" key="1">
    <source>
        <dbReference type="SAM" id="Phobius"/>
    </source>
</evidence>
<evidence type="ECO:0000313" key="2">
    <source>
        <dbReference type="EMBL" id="ERJ20364.1"/>
    </source>
</evidence>
<protein>
    <submittedName>
        <fullName evidence="2">Membrane protein</fullName>
    </submittedName>
</protein>
<dbReference type="eggNOG" id="ENOG5033IH1">
    <property type="taxonomic scope" value="Bacteria"/>
</dbReference>
<feature type="transmembrane region" description="Helical" evidence="1">
    <location>
        <begin position="71"/>
        <end position="96"/>
    </location>
</feature>
<feature type="transmembrane region" description="Helical" evidence="1">
    <location>
        <begin position="12"/>
        <end position="34"/>
    </location>
</feature>